<proteinExistence type="predicted"/>
<sequence>MKWVKQDLQQYIQAKEYVDTIIVPLIPFQLSNDASLEKNAFQREVLSLFTRDLEKELSGRILLSPDYHYLASVDKETEINRMNAWIDDIQSQPFQHIFFVSSDSGWKKVEQGLKGTLIWLPAATADSMQPTEIQPIIRNQVQQVSELIRTYWKG</sequence>
<gene>
    <name evidence="1" type="ORF">SAMN04488072_101326</name>
</gene>
<evidence type="ECO:0000313" key="2">
    <source>
        <dbReference type="Proteomes" id="UP000198642"/>
    </source>
</evidence>
<accession>A0A1I0VD68</accession>
<dbReference type="AlphaFoldDB" id="A0A1I0VD68"/>
<evidence type="ECO:0008006" key="3">
    <source>
        <dbReference type="Google" id="ProtNLM"/>
    </source>
</evidence>
<dbReference type="OrthoDB" id="2678750at2"/>
<organism evidence="1 2">
    <name type="scientific">Lentibacillus halodurans</name>
    <dbReference type="NCBI Taxonomy" id="237679"/>
    <lineage>
        <taxon>Bacteria</taxon>
        <taxon>Bacillati</taxon>
        <taxon>Bacillota</taxon>
        <taxon>Bacilli</taxon>
        <taxon>Bacillales</taxon>
        <taxon>Bacillaceae</taxon>
        <taxon>Lentibacillus</taxon>
    </lineage>
</organism>
<name>A0A1I0VD68_9BACI</name>
<dbReference type="STRING" id="237679.SAMN04488072_101326"/>
<keyword evidence="2" id="KW-1185">Reference proteome</keyword>
<dbReference type="InterPro" id="IPR019615">
    <property type="entry name" value="DUF2487"/>
</dbReference>
<reference evidence="1 2" key="1">
    <citation type="submission" date="2016-10" db="EMBL/GenBank/DDBJ databases">
        <authorList>
            <person name="de Groot N.N."/>
        </authorList>
    </citation>
    <scope>NUCLEOTIDE SEQUENCE [LARGE SCALE GENOMIC DNA]</scope>
    <source>
        <strain evidence="1 2">CGMCC 1.3702</strain>
    </source>
</reference>
<dbReference type="EMBL" id="FOJW01000001">
    <property type="protein sequence ID" value="SFA73940.1"/>
    <property type="molecule type" value="Genomic_DNA"/>
</dbReference>
<dbReference type="RefSeq" id="WP_090232589.1">
    <property type="nucleotide sequence ID" value="NZ_FOJW01000001.1"/>
</dbReference>
<evidence type="ECO:0000313" key="1">
    <source>
        <dbReference type="EMBL" id="SFA73940.1"/>
    </source>
</evidence>
<protein>
    <recommendedName>
        <fullName evidence="3">DUF2487 domain-containing protein</fullName>
    </recommendedName>
</protein>
<dbReference type="Pfam" id="PF10673">
    <property type="entry name" value="DUF2487"/>
    <property type="match status" value="1"/>
</dbReference>
<dbReference type="Proteomes" id="UP000198642">
    <property type="component" value="Unassembled WGS sequence"/>
</dbReference>